<comment type="caution">
    <text evidence="3">The sequence shown here is derived from an EMBL/GenBank/DDBJ whole genome shotgun (WGS) entry which is preliminary data.</text>
</comment>
<dbReference type="AlphaFoldDB" id="A0A3D9GZN7"/>
<dbReference type="InterPro" id="IPR041115">
    <property type="entry name" value="SLATT_5"/>
</dbReference>
<protein>
    <recommendedName>
        <fullName evidence="2">SMODS and SLOG-associating 2TM effector domain-containing protein</fullName>
    </recommendedName>
</protein>
<name>A0A3D9GZN7_9FLAO</name>
<keyword evidence="1" id="KW-1133">Transmembrane helix</keyword>
<keyword evidence="1" id="KW-0812">Transmembrane</keyword>
<sequence>MKKPKSFEKPEGKEHLDKDFLEELKHKLWSTKGIRFYASDRLKKISKISNICTSVLSVYLIIFGLLSVYNIYNPSEQHENLFAFSMTAISIILLIFSVFENSQNYLVKAEKFHDCSLDIADLYNELQNFKTYDTKSSDKEKMEYCNDIQSRYQNILRRYENHDQLDRQKFRADNMDYYKYLKWDYWWRIQIIYFYKTKLIYLLAMIIPGLILGYLIIKNVA</sequence>
<dbReference type="Pfam" id="PF18160">
    <property type="entry name" value="SLATT_5"/>
    <property type="match status" value="1"/>
</dbReference>
<feature type="transmembrane region" description="Helical" evidence="1">
    <location>
        <begin position="48"/>
        <end position="69"/>
    </location>
</feature>
<proteinExistence type="predicted"/>
<feature type="transmembrane region" description="Helical" evidence="1">
    <location>
        <begin position="199"/>
        <end position="217"/>
    </location>
</feature>
<reference evidence="3 4" key="1">
    <citation type="submission" date="2018-07" db="EMBL/GenBank/DDBJ databases">
        <title>Genomic Encyclopedia of Type Strains, Phase III (KMG-III): the genomes of soil and plant-associated and newly described type strains.</title>
        <authorList>
            <person name="Whitman W."/>
        </authorList>
    </citation>
    <scope>NUCLEOTIDE SEQUENCE [LARGE SCALE GENOMIC DNA]</scope>
    <source>
        <strain evidence="3 4">CECT 7946</strain>
    </source>
</reference>
<dbReference type="NCBIfam" id="NF033631">
    <property type="entry name" value="SLATT_5"/>
    <property type="match status" value="1"/>
</dbReference>
<gene>
    <name evidence="3" type="ORF">DFQ10_108130</name>
</gene>
<evidence type="ECO:0000259" key="2">
    <source>
        <dbReference type="Pfam" id="PF18160"/>
    </source>
</evidence>
<evidence type="ECO:0000313" key="3">
    <source>
        <dbReference type="EMBL" id="RED42723.1"/>
    </source>
</evidence>
<accession>A0A3D9GZN7</accession>
<organism evidence="3 4">
    <name type="scientific">Winogradskyella eximia</name>
    <dbReference type="NCBI Taxonomy" id="262006"/>
    <lineage>
        <taxon>Bacteria</taxon>
        <taxon>Pseudomonadati</taxon>
        <taxon>Bacteroidota</taxon>
        <taxon>Flavobacteriia</taxon>
        <taxon>Flavobacteriales</taxon>
        <taxon>Flavobacteriaceae</taxon>
        <taxon>Winogradskyella</taxon>
    </lineage>
</organism>
<keyword evidence="1" id="KW-0472">Membrane</keyword>
<dbReference type="EMBL" id="QRDV01000008">
    <property type="protein sequence ID" value="RED42723.1"/>
    <property type="molecule type" value="Genomic_DNA"/>
</dbReference>
<feature type="domain" description="SMODS and SLOG-associating 2TM effector" evidence="2">
    <location>
        <begin position="18"/>
        <end position="212"/>
    </location>
</feature>
<dbReference type="OrthoDB" id="7069355at2"/>
<evidence type="ECO:0000256" key="1">
    <source>
        <dbReference type="SAM" id="Phobius"/>
    </source>
</evidence>
<dbReference type="RefSeq" id="WP_115818363.1">
    <property type="nucleotide sequence ID" value="NZ_QRDV01000008.1"/>
</dbReference>
<dbReference type="Proteomes" id="UP000256980">
    <property type="component" value="Unassembled WGS sequence"/>
</dbReference>
<keyword evidence="4" id="KW-1185">Reference proteome</keyword>
<evidence type="ECO:0000313" key="4">
    <source>
        <dbReference type="Proteomes" id="UP000256980"/>
    </source>
</evidence>
<feature type="transmembrane region" description="Helical" evidence="1">
    <location>
        <begin position="81"/>
        <end position="99"/>
    </location>
</feature>